<evidence type="ECO:0000256" key="1">
    <source>
        <dbReference type="SAM" id="Phobius"/>
    </source>
</evidence>
<protein>
    <submittedName>
        <fullName evidence="2">DgyrCDS14077</fullName>
    </submittedName>
</protein>
<evidence type="ECO:0000313" key="2">
    <source>
        <dbReference type="EMBL" id="CAD5125888.1"/>
    </source>
</evidence>
<dbReference type="EMBL" id="CAJFCJ010000029">
    <property type="protein sequence ID" value="CAD5125888.1"/>
    <property type="molecule type" value="Genomic_DNA"/>
</dbReference>
<gene>
    <name evidence="2" type="ORF">DGYR_LOCUS13190</name>
</gene>
<evidence type="ECO:0000313" key="3">
    <source>
        <dbReference type="Proteomes" id="UP000549394"/>
    </source>
</evidence>
<dbReference type="AlphaFoldDB" id="A0A7I8WCI1"/>
<accession>A0A7I8WCI1</accession>
<keyword evidence="1" id="KW-0812">Transmembrane</keyword>
<feature type="transmembrane region" description="Helical" evidence="1">
    <location>
        <begin position="7"/>
        <end position="24"/>
    </location>
</feature>
<feature type="transmembrane region" description="Helical" evidence="1">
    <location>
        <begin position="95"/>
        <end position="121"/>
    </location>
</feature>
<keyword evidence="3" id="KW-1185">Reference proteome</keyword>
<keyword evidence="1" id="KW-1133">Transmembrane helix</keyword>
<organism evidence="2 3">
    <name type="scientific">Dimorphilus gyrociliatus</name>
    <dbReference type="NCBI Taxonomy" id="2664684"/>
    <lineage>
        <taxon>Eukaryota</taxon>
        <taxon>Metazoa</taxon>
        <taxon>Spiralia</taxon>
        <taxon>Lophotrochozoa</taxon>
        <taxon>Annelida</taxon>
        <taxon>Polychaeta</taxon>
        <taxon>Polychaeta incertae sedis</taxon>
        <taxon>Dinophilidae</taxon>
        <taxon>Dimorphilus</taxon>
    </lineage>
</organism>
<sequence>MGTYTYLNPIYWLVITFSVILQIVRGEISNSTENSNYTKTLLDAKPTISKAKTKLNHDKEGEGDKNSLLLSTITVQNSTYGDYGVLTKDYSGFPVTLGIIIGASIGVVIILLITSACVFWCSNRKSPREKSGTEFTDNEHLRRIENSFSLQMENQVVLLQTSDLMKFPNHHKEVNRKIRNESEDEGVHSVDEEELCYLPQHTLLKAVSKISL</sequence>
<name>A0A7I8WCI1_9ANNE</name>
<reference evidence="2 3" key="1">
    <citation type="submission" date="2020-08" db="EMBL/GenBank/DDBJ databases">
        <authorList>
            <person name="Hejnol A."/>
        </authorList>
    </citation>
    <scope>NUCLEOTIDE SEQUENCE [LARGE SCALE GENOMIC DNA]</scope>
</reference>
<comment type="caution">
    <text evidence="2">The sequence shown here is derived from an EMBL/GenBank/DDBJ whole genome shotgun (WGS) entry which is preliminary data.</text>
</comment>
<dbReference type="Proteomes" id="UP000549394">
    <property type="component" value="Unassembled WGS sequence"/>
</dbReference>
<keyword evidence="1" id="KW-0472">Membrane</keyword>
<proteinExistence type="predicted"/>